<proteinExistence type="predicted"/>
<dbReference type="EMBL" id="PQJL01000016">
    <property type="protein sequence ID" value="ROW60027.1"/>
    <property type="molecule type" value="Genomic_DNA"/>
</dbReference>
<sequence>MNLMSINASKGYILWMVGKLQESKAFEKIEVADNGTLVVITTEGESYSIGAVNTGRITCPELNEYLEGKEIDFLSVKGGVEFISGDAMKLLEQKEIGVDSFGHIASSLRTNNPLEHIDKENFFINRVFKQHSHVSSVERETNKKYRIKRRGMADLVIVAVNDYDMTAGSVRDAIGLHGNCDIVFASNPNGRLTTPAKEAADSIGVELYKLSDLLRRISR</sequence>
<comment type="caution">
    <text evidence="1">The sequence shown here is derived from an EMBL/GenBank/DDBJ whole genome shotgun (WGS) entry which is preliminary data.</text>
</comment>
<name>A0A423XU13_9ENTR</name>
<accession>A0A423XU13</accession>
<evidence type="ECO:0000313" key="2">
    <source>
        <dbReference type="Proteomes" id="UP000285793"/>
    </source>
</evidence>
<gene>
    <name evidence="1" type="ORF">C3E80_16765</name>
</gene>
<dbReference type="AlphaFoldDB" id="A0A423XU13"/>
<reference evidence="1 2" key="1">
    <citation type="journal article" date="2018" name="Front. Microbiol.">
        <title>An Investigation of an Acute Gastroenteritis Outbreak: Cronobacter sakazakii, a Potential Cause of Food-Borne Illness.</title>
        <authorList>
            <person name="Yong W."/>
            <person name="Guo B."/>
            <person name="Shi X."/>
            <person name="Cheng T."/>
            <person name="Chen M."/>
            <person name="Jiang X."/>
            <person name="Ye Y."/>
            <person name="Wang J."/>
            <person name="Xie G."/>
            <person name="Ding J."/>
        </authorList>
    </citation>
    <scope>NUCLEOTIDE SEQUENCE [LARGE SCALE GENOMIC DNA]</scope>
    <source>
        <strain evidence="1 2">S1</strain>
    </source>
</reference>
<dbReference type="Proteomes" id="UP000285793">
    <property type="component" value="Unassembled WGS sequence"/>
</dbReference>
<protein>
    <submittedName>
        <fullName evidence="1">Uncharacterized protein</fullName>
    </submittedName>
</protein>
<evidence type="ECO:0000313" key="1">
    <source>
        <dbReference type="EMBL" id="ROW60027.1"/>
    </source>
</evidence>
<organism evidence="1 2">
    <name type="scientific">Cronobacter malonaticus</name>
    <dbReference type="NCBI Taxonomy" id="413503"/>
    <lineage>
        <taxon>Bacteria</taxon>
        <taxon>Pseudomonadati</taxon>
        <taxon>Pseudomonadota</taxon>
        <taxon>Gammaproteobacteria</taxon>
        <taxon>Enterobacterales</taxon>
        <taxon>Enterobacteriaceae</taxon>
        <taxon>Cronobacter</taxon>
    </lineage>
</organism>